<dbReference type="GO" id="GO:0003677">
    <property type="term" value="F:DNA binding"/>
    <property type="evidence" value="ECO:0007669"/>
    <property type="project" value="InterPro"/>
</dbReference>
<name>X1US67_9ZZZZ</name>
<sequence length="120" mass="12884">MPGDRVVDMDIACTDAFVLVVTTGGFGKLTPVGRYPRQHRAGSGVRTFKIAQKTGDVADAKVVLPSQQLMIVSADGIVIRTPVREKDPKQGITIQGRSTEGVRLMRLASGDRVVAITCFD</sequence>
<proteinExistence type="predicted"/>
<dbReference type="GO" id="GO:0005737">
    <property type="term" value="C:cytoplasm"/>
    <property type="evidence" value="ECO:0007669"/>
    <property type="project" value="TreeGrafter"/>
</dbReference>
<comment type="caution">
    <text evidence="1">The sequence shown here is derived from an EMBL/GenBank/DDBJ whole genome shotgun (WGS) entry which is preliminary data.</text>
</comment>
<dbReference type="EMBL" id="BARW01036753">
    <property type="protein sequence ID" value="GAJ20314.1"/>
    <property type="molecule type" value="Genomic_DNA"/>
</dbReference>
<dbReference type="Pfam" id="PF03989">
    <property type="entry name" value="DNA_gyraseA_C"/>
    <property type="match status" value="2"/>
</dbReference>
<evidence type="ECO:0008006" key="2">
    <source>
        <dbReference type="Google" id="ProtNLM"/>
    </source>
</evidence>
<dbReference type="GO" id="GO:0009330">
    <property type="term" value="C:DNA topoisomerase type II (double strand cut, ATP-hydrolyzing) complex"/>
    <property type="evidence" value="ECO:0007669"/>
    <property type="project" value="TreeGrafter"/>
</dbReference>
<dbReference type="PANTHER" id="PTHR43493">
    <property type="entry name" value="DNA GYRASE/TOPOISOMERASE SUBUNIT A"/>
    <property type="match status" value="1"/>
</dbReference>
<dbReference type="Gene3D" id="2.120.10.90">
    <property type="entry name" value="DNA gyrase/topoisomerase IV, subunit A, C-terminal"/>
    <property type="match status" value="1"/>
</dbReference>
<dbReference type="GO" id="GO:0006265">
    <property type="term" value="P:DNA topological change"/>
    <property type="evidence" value="ECO:0007669"/>
    <property type="project" value="InterPro"/>
</dbReference>
<protein>
    <recommendedName>
        <fullName evidence="2">DNA gyrase subunit A</fullName>
    </recommendedName>
</protein>
<dbReference type="InterPro" id="IPR035516">
    <property type="entry name" value="Gyrase/topoIV_suA_C"/>
</dbReference>
<dbReference type="InterPro" id="IPR006691">
    <property type="entry name" value="GyrA/parC_rep"/>
</dbReference>
<dbReference type="GO" id="GO:0003918">
    <property type="term" value="F:DNA topoisomerase type II (double strand cut, ATP-hydrolyzing) activity"/>
    <property type="evidence" value="ECO:0007669"/>
    <property type="project" value="TreeGrafter"/>
</dbReference>
<dbReference type="GO" id="GO:0005524">
    <property type="term" value="F:ATP binding"/>
    <property type="evidence" value="ECO:0007669"/>
    <property type="project" value="InterPro"/>
</dbReference>
<dbReference type="InterPro" id="IPR050220">
    <property type="entry name" value="Type_II_DNA_Topoisomerases"/>
</dbReference>
<dbReference type="AlphaFoldDB" id="X1US67"/>
<accession>X1US67</accession>
<organism evidence="1">
    <name type="scientific">marine sediment metagenome</name>
    <dbReference type="NCBI Taxonomy" id="412755"/>
    <lineage>
        <taxon>unclassified sequences</taxon>
        <taxon>metagenomes</taxon>
        <taxon>ecological metagenomes</taxon>
    </lineage>
</organism>
<dbReference type="SUPFAM" id="SSF101904">
    <property type="entry name" value="GyrA/ParC C-terminal domain-like"/>
    <property type="match status" value="1"/>
</dbReference>
<evidence type="ECO:0000313" key="1">
    <source>
        <dbReference type="EMBL" id="GAJ20314.1"/>
    </source>
</evidence>
<dbReference type="PANTHER" id="PTHR43493:SF5">
    <property type="entry name" value="DNA GYRASE SUBUNIT A, CHLOROPLASTIC_MITOCHONDRIAL"/>
    <property type="match status" value="1"/>
</dbReference>
<reference evidence="1" key="1">
    <citation type="journal article" date="2014" name="Front. Microbiol.">
        <title>High frequency of phylogenetically diverse reductive dehalogenase-homologous genes in deep subseafloor sedimentary metagenomes.</title>
        <authorList>
            <person name="Kawai M."/>
            <person name="Futagami T."/>
            <person name="Toyoda A."/>
            <person name="Takaki Y."/>
            <person name="Nishi S."/>
            <person name="Hori S."/>
            <person name="Arai W."/>
            <person name="Tsubouchi T."/>
            <person name="Morono Y."/>
            <person name="Uchiyama I."/>
            <person name="Ito T."/>
            <person name="Fujiyama A."/>
            <person name="Inagaki F."/>
            <person name="Takami H."/>
        </authorList>
    </citation>
    <scope>NUCLEOTIDE SEQUENCE</scope>
    <source>
        <strain evidence="1">Expedition CK06-06</strain>
    </source>
</reference>
<gene>
    <name evidence="1" type="ORF">S12H4_56958</name>
</gene>